<dbReference type="STRING" id="1435349.PW52_00460"/>
<dbReference type="PATRIC" id="fig|1435349.4.peg.94"/>
<dbReference type="RefSeq" id="WP_044630962.1">
    <property type="nucleotide sequence ID" value="NZ_JTDW01000001.1"/>
</dbReference>
<accession>A0A0D7WGT7</accession>
<evidence type="ECO:0000313" key="1">
    <source>
        <dbReference type="EMBL" id="KJD36967.1"/>
    </source>
</evidence>
<evidence type="ECO:0000313" key="2">
    <source>
        <dbReference type="Proteomes" id="UP000032578"/>
    </source>
</evidence>
<comment type="caution">
    <text evidence="1">The sequence shown here is derived from an EMBL/GenBank/DDBJ whole genome shotgun (WGS) entry which is preliminary data.</text>
</comment>
<sequence>MTKNIPLKKLTLNDLVQYEFNKGIYKFYHEMLTRKFNVQINNLQSFYLEVYKLVALFYYNYEDIPYEVDAELKNKLKEIKDDEILLNTFKFYLVFYILTIINSKIERNQKGKKSVVPNEYCESMDTWTYIEELFRVLIPRCENLISKKQNIPFDFSMDIMEPFYHFVNDPIGDAEKALSLKTFFKTITSDEQSPYLNQDNSESSQKITDKVIYLNELGIIDFLAKKEPFNLSTNSLAKALSLITGESQQTLQSYLNPIINNNANQKNNPLNNHKKLDIARENLIKLGFKINTN</sequence>
<dbReference type="AlphaFoldDB" id="A0A0D7WGT7"/>
<name>A0A0D7WGT7_9FLAO</name>
<gene>
    <name evidence="1" type="ORF">PW52_00460</name>
</gene>
<dbReference type="EMBL" id="JTDW01000001">
    <property type="protein sequence ID" value="KJD36967.1"/>
    <property type="molecule type" value="Genomic_DNA"/>
</dbReference>
<organism evidence="1 2">
    <name type="scientific">Neotamlana sedimentorum</name>
    <dbReference type="NCBI Taxonomy" id="1435349"/>
    <lineage>
        <taxon>Bacteria</taxon>
        <taxon>Pseudomonadati</taxon>
        <taxon>Bacteroidota</taxon>
        <taxon>Flavobacteriia</taxon>
        <taxon>Flavobacteriales</taxon>
        <taxon>Flavobacteriaceae</taxon>
        <taxon>Neotamlana</taxon>
    </lineage>
</organism>
<reference evidence="1 2" key="1">
    <citation type="submission" date="2014-11" db="EMBL/GenBank/DDBJ databases">
        <title>Tamlana sedimentorum sp. nov., isolated from shallow sand sediments of the Sea of Japan.</title>
        <authorList>
            <person name="Romanenko L.A."/>
        </authorList>
    </citation>
    <scope>NUCLEOTIDE SEQUENCE [LARGE SCALE GENOMIC DNA]</scope>
    <source>
        <strain evidence="1 2">JCM 19808</strain>
    </source>
</reference>
<keyword evidence="2" id="KW-1185">Reference proteome</keyword>
<proteinExistence type="predicted"/>
<protein>
    <submittedName>
        <fullName evidence="1">Uncharacterized protein</fullName>
    </submittedName>
</protein>
<dbReference type="Proteomes" id="UP000032578">
    <property type="component" value="Unassembled WGS sequence"/>
</dbReference>